<dbReference type="Pfam" id="PF00672">
    <property type="entry name" value="HAMP"/>
    <property type="match status" value="1"/>
</dbReference>
<keyword evidence="11" id="KW-0175">Coiled coil</keyword>
<dbReference type="InterPro" id="IPR036890">
    <property type="entry name" value="HATPase_C_sf"/>
</dbReference>
<dbReference type="CDD" id="cd06225">
    <property type="entry name" value="HAMP"/>
    <property type="match status" value="2"/>
</dbReference>
<dbReference type="Pfam" id="PF00512">
    <property type="entry name" value="HisKA"/>
    <property type="match status" value="1"/>
</dbReference>
<dbReference type="SUPFAM" id="SSF158472">
    <property type="entry name" value="HAMP domain-like"/>
    <property type="match status" value="1"/>
</dbReference>
<feature type="domain" description="HAMP" evidence="14">
    <location>
        <begin position="385"/>
        <end position="438"/>
    </location>
</feature>
<organism evidence="15 16">
    <name type="scientific">Haloferax gibbonsii</name>
    <dbReference type="NCBI Taxonomy" id="35746"/>
    <lineage>
        <taxon>Archaea</taxon>
        <taxon>Methanobacteriati</taxon>
        <taxon>Methanobacteriota</taxon>
        <taxon>Stenosarchaea group</taxon>
        <taxon>Halobacteria</taxon>
        <taxon>Halobacteriales</taxon>
        <taxon>Haloferacaceae</taxon>
        <taxon>Haloferax</taxon>
    </lineage>
</organism>
<dbReference type="Pfam" id="PF02518">
    <property type="entry name" value="HATPase_c"/>
    <property type="match status" value="1"/>
</dbReference>
<reference evidence="15" key="1">
    <citation type="journal article" date="2021" name="Front. Microbiol.">
        <title>Cellular and Genomic Properties of Haloferax gibbonsii LR2-5, the Host of Euryarchaeal Virus HFTV1.</title>
        <authorList>
            <person name="Tittes C."/>
            <person name="Schwarzer S."/>
            <person name="Pfeiffer F."/>
            <person name="Dyall-Smith M."/>
            <person name="Rodriguez-Franco M."/>
            <person name="Oksanen H.M."/>
            <person name="Quax T.E.F."/>
        </authorList>
    </citation>
    <scope>NUCLEOTIDE SEQUENCE</scope>
    <source>
        <strain evidence="15">LR2-5</strain>
    </source>
</reference>
<evidence type="ECO:0000313" key="16">
    <source>
        <dbReference type="Proteomes" id="UP000663064"/>
    </source>
</evidence>
<evidence type="ECO:0000256" key="2">
    <source>
        <dbReference type="ARBA" id="ARBA00004651"/>
    </source>
</evidence>
<dbReference type="GeneID" id="59459444"/>
<dbReference type="InterPro" id="IPR003594">
    <property type="entry name" value="HATPase_dom"/>
</dbReference>
<keyword evidence="5" id="KW-0597">Phosphoprotein</keyword>
<dbReference type="Gene3D" id="3.30.565.10">
    <property type="entry name" value="Histidine kinase-like ATPase, C-terminal domain"/>
    <property type="match status" value="1"/>
</dbReference>
<keyword evidence="7" id="KW-0547">Nucleotide-binding</keyword>
<dbReference type="GO" id="GO:0005524">
    <property type="term" value="F:ATP binding"/>
    <property type="evidence" value="ECO:0007669"/>
    <property type="project" value="UniProtKB-KW"/>
</dbReference>
<dbReference type="AlphaFoldDB" id="A0A871BGL2"/>
<feature type="domain" description="Histidine kinase" evidence="13">
    <location>
        <begin position="446"/>
        <end position="712"/>
    </location>
</feature>
<dbReference type="CDD" id="cd00075">
    <property type="entry name" value="HATPase"/>
    <property type="match status" value="1"/>
</dbReference>
<dbReference type="CDD" id="cd18773">
    <property type="entry name" value="PDC1_HK_sensor"/>
    <property type="match status" value="1"/>
</dbReference>
<dbReference type="InterPro" id="IPR003660">
    <property type="entry name" value="HAMP_dom"/>
</dbReference>
<keyword evidence="4" id="KW-1003">Cell membrane</keyword>
<keyword evidence="10" id="KW-0807">Transducer</keyword>
<dbReference type="SMART" id="SM00388">
    <property type="entry name" value="HisKA"/>
    <property type="match status" value="1"/>
</dbReference>
<dbReference type="InterPro" id="IPR005467">
    <property type="entry name" value="His_kinase_dom"/>
</dbReference>
<proteinExistence type="predicted"/>
<dbReference type="InterPro" id="IPR050980">
    <property type="entry name" value="2C_sensor_his_kinase"/>
</dbReference>
<keyword evidence="9" id="KW-0067">ATP-binding</keyword>
<feature type="region of interest" description="Disordered" evidence="12">
    <location>
        <begin position="554"/>
        <end position="632"/>
    </location>
</feature>
<dbReference type="InterPro" id="IPR003661">
    <property type="entry name" value="HisK_dim/P_dom"/>
</dbReference>
<keyword evidence="8 15" id="KW-0418">Kinase</keyword>
<evidence type="ECO:0000256" key="3">
    <source>
        <dbReference type="ARBA" id="ARBA00012438"/>
    </source>
</evidence>
<protein>
    <recommendedName>
        <fullName evidence="3">histidine kinase</fullName>
        <ecNumber evidence="3">2.7.13.3</ecNumber>
    </recommendedName>
</protein>
<feature type="domain" description="HAMP" evidence="14">
    <location>
        <begin position="305"/>
        <end position="357"/>
    </location>
</feature>
<evidence type="ECO:0000256" key="5">
    <source>
        <dbReference type="ARBA" id="ARBA00022553"/>
    </source>
</evidence>
<dbReference type="SUPFAM" id="SSF55874">
    <property type="entry name" value="ATPase domain of HSP90 chaperone/DNA topoisomerase II/histidine kinase"/>
    <property type="match status" value="1"/>
</dbReference>
<dbReference type="Gene3D" id="1.10.287.130">
    <property type="match status" value="1"/>
</dbReference>
<dbReference type="EC" id="2.7.13.3" evidence="3"/>
<dbReference type="RefSeq" id="WP_193492312.1">
    <property type="nucleotide sequence ID" value="NZ_CP063205.1"/>
</dbReference>
<dbReference type="PROSITE" id="PS50885">
    <property type="entry name" value="HAMP"/>
    <property type="match status" value="2"/>
</dbReference>
<dbReference type="InterPro" id="IPR036097">
    <property type="entry name" value="HisK_dim/P_sf"/>
</dbReference>
<evidence type="ECO:0000256" key="4">
    <source>
        <dbReference type="ARBA" id="ARBA00022475"/>
    </source>
</evidence>
<sequence length="728" mass="78873">MTRRLLPRFVRKRYAVKFALALGLVTLAIAAVGGYSYLHANEVIGEETRDGLVTNAEIQAQNLDEWLTRMEVQMRSISESAAFQSGDDRDINLYLWSVVERDRDIDAAYYIDTRNETVLTSTGSASVASAESVTTYYGRQEFTALAQQSHGDVVISDPFRPSEGAAPVLLFATTIPERPNRAVIAVANLRDISETHLHDINAGRFVVVDAAGTVVLAEDESRLLETDALETTRYDSASGFVPGQSLGDSKTEVGFARMEAHDWVVTSRVPTGEAYALRTDILTQILATLFVVGAGAALLAATIGRDTVDAVRTLGSSARELTDGNLDVAIDRDREDEFGDLYEAFDVMRVSLRDQILDAERAREEAESARREAWDEKEASERRRRHLERTAEAYGEVMRACADGDLAERIDPDEESEAMAEVARSFNEMMADVQERNEQLRTVSNVLSHDLRNPLNVAVGRAELLADETESDHVEPLVESLDRIDAIIDDALVLALQRRVEDTLPVALSDVARRSWTHVDTGGATLVVDENPRFAADPDLAAHVFENLFRNSVEHGSTGSRIPSDDAVEHGSTGNRTVSGDAVEHDSTGSRIPSDDAVEHGSTGNRTVSGDAVEHDSTGSRIPSDDAVEHGDDGVTVTVGALGDARGFYVEDDGPGIPESDRASVLEPGYTTNRAGGGTGFGLPIVLQVADAHGWDLTLCESASGGARFELSDVERVGRDTDDAASLV</sequence>
<feature type="compositionally biased region" description="Basic and acidic residues" evidence="12">
    <location>
        <begin position="612"/>
        <end position="632"/>
    </location>
</feature>
<evidence type="ECO:0000256" key="11">
    <source>
        <dbReference type="SAM" id="Coils"/>
    </source>
</evidence>
<evidence type="ECO:0000256" key="6">
    <source>
        <dbReference type="ARBA" id="ARBA00022679"/>
    </source>
</evidence>
<feature type="coiled-coil region" evidence="11">
    <location>
        <begin position="349"/>
        <end position="379"/>
    </location>
</feature>
<evidence type="ECO:0000313" key="15">
    <source>
        <dbReference type="EMBL" id="QOS11926.1"/>
    </source>
</evidence>
<evidence type="ECO:0000256" key="1">
    <source>
        <dbReference type="ARBA" id="ARBA00000085"/>
    </source>
</evidence>
<feature type="compositionally biased region" description="Basic and acidic residues" evidence="12">
    <location>
        <begin position="582"/>
        <end position="599"/>
    </location>
</feature>
<keyword evidence="4" id="KW-0472">Membrane</keyword>
<dbReference type="Gene3D" id="3.30.450.20">
    <property type="entry name" value="PAS domain"/>
    <property type="match status" value="1"/>
</dbReference>
<gene>
    <name evidence="15" type="ORF">HfgLR_08925</name>
</gene>
<accession>A0A871BGL2</accession>
<dbReference type="SUPFAM" id="SSF47384">
    <property type="entry name" value="Homodimeric domain of signal transducing histidine kinase"/>
    <property type="match status" value="1"/>
</dbReference>
<dbReference type="CDD" id="cd00082">
    <property type="entry name" value="HisKA"/>
    <property type="match status" value="1"/>
</dbReference>
<keyword evidence="6 15" id="KW-0808">Transferase</keyword>
<dbReference type="PROSITE" id="PS50109">
    <property type="entry name" value="HIS_KIN"/>
    <property type="match status" value="1"/>
</dbReference>
<evidence type="ECO:0000256" key="12">
    <source>
        <dbReference type="SAM" id="MobiDB-lite"/>
    </source>
</evidence>
<dbReference type="PANTHER" id="PTHR44936">
    <property type="entry name" value="SENSOR PROTEIN CREC"/>
    <property type="match status" value="1"/>
</dbReference>
<evidence type="ECO:0000256" key="9">
    <source>
        <dbReference type="ARBA" id="ARBA00022840"/>
    </source>
</evidence>
<dbReference type="GO" id="GO:0000155">
    <property type="term" value="F:phosphorelay sensor kinase activity"/>
    <property type="evidence" value="ECO:0007669"/>
    <property type="project" value="InterPro"/>
</dbReference>
<dbReference type="Proteomes" id="UP000663064">
    <property type="component" value="Chromosome"/>
</dbReference>
<comment type="catalytic activity">
    <reaction evidence="1">
        <text>ATP + protein L-histidine = ADP + protein N-phospho-L-histidine.</text>
        <dbReference type="EC" id="2.7.13.3"/>
    </reaction>
</comment>
<dbReference type="PANTHER" id="PTHR44936:SF10">
    <property type="entry name" value="SENSOR PROTEIN RSTB"/>
    <property type="match status" value="1"/>
</dbReference>
<dbReference type="EMBL" id="CP063205">
    <property type="protein sequence ID" value="QOS11926.1"/>
    <property type="molecule type" value="Genomic_DNA"/>
</dbReference>
<dbReference type="SMART" id="SM00304">
    <property type="entry name" value="HAMP"/>
    <property type="match status" value="2"/>
</dbReference>
<name>A0A871BGL2_HALGI</name>
<evidence type="ECO:0000259" key="14">
    <source>
        <dbReference type="PROSITE" id="PS50885"/>
    </source>
</evidence>
<comment type="subcellular location">
    <subcellularLocation>
        <location evidence="2">Cell membrane</location>
        <topology evidence="2">Multi-pass membrane protein</topology>
    </subcellularLocation>
</comment>
<evidence type="ECO:0000256" key="10">
    <source>
        <dbReference type="ARBA" id="ARBA00023224"/>
    </source>
</evidence>
<dbReference type="Gene3D" id="6.10.250.1910">
    <property type="match status" value="1"/>
</dbReference>
<dbReference type="SMART" id="SM00387">
    <property type="entry name" value="HATPase_c"/>
    <property type="match status" value="1"/>
</dbReference>
<evidence type="ECO:0000256" key="7">
    <source>
        <dbReference type="ARBA" id="ARBA00022741"/>
    </source>
</evidence>
<evidence type="ECO:0000259" key="13">
    <source>
        <dbReference type="PROSITE" id="PS50109"/>
    </source>
</evidence>
<dbReference type="GO" id="GO:0005886">
    <property type="term" value="C:plasma membrane"/>
    <property type="evidence" value="ECO:0007669"/>
    <property type="project" value="UniProtKB-SubCell"/>
</dbReference>
<evidence type="ECO:0000256" key="8">
    <source>
        <dbReference type="ARBA" id="ARBA00022777"/>
    </source>
</evidence>